<dbReference type="InterPro" id="IPR042097">
    <property type="entry name" value="Aminopeptidase_N-like_N_sf"/>
</dbReference>
<keyword evidence="8" id="KW-0472">Membrane</keyword>
<evidence type="ECO:0000256" key="8">
    <source>
        <dbReference type="SAM" id="Phobius"/>
    </source>
</evidence>
<dbReference type="EMBL" id="CAJOBC010007047">
    <property type="protein sequence ID" value="CAF3919520.1"/>
    <property type="molecule type" value="Genomic_DNA"/>
</dbReference>
<dbReference type="GO" id="GO:0005737">
    <property type="term" value="C:cytoplasm"/>
    <property type="evidence" value="ECO:0007669"/>
    <property type="project" value="TreeGrafter"/>
</dbReference>
<evidence type="ECO:0000256" key="6">
    <source>
        <dbReference type="ARBA" id="ARBA00023049"/>
    </source>
</evidence>
<evidence type="ECO:0000313" key="13">
    <source>
        <dbReference type="EMBL" id="CAF3919520.1"/>
    </source>
</evidence>
<dbReference type="SUPFAM" id="SSF55486">
    <property type="entry name" value="Metalloproteases ('zincins'), catalytic domain"/>
    <property type="match status" value="1"/>
</dbReference>
<evidence type="ECO:0000256" key="1">
    <source>
        <dbReference type="ARBA" id="ARBA00010136"/>
    </source>
</evidence>
<dbReference type="Proteomes" id="UP000663829">
    <property type="component" value="Unassembled WGS sequence"/>
</dbReference>
<dbReference type="OrthoDB" id="10022107at2759"/>
<dbReference type="Pfam" id="PF11838">
    <property type="entry name" value="ERAP1_C"/>
    <property type="match status" value="1"/>
</dbReference>
<reference evidence="12" key="1">
    <citation type="submission" date="2021-02" db="EMBL/GenBank/DDBJ databases">
        <authorList>
            <person name="Nowell W R."/>
        </authorList>
    </citation>
    <scope>NUCLEOTIDE SEQUENCE</scope>
</reference>
<feature type="domain" description="Aminopeptidase N-like N-terminal" evidence="11">
    <location>
        <begin position="148"/>
        <end position="325"/>
    </location>
</feature>
<organism evidence="12 14">
    <name type="scientific">Didymodactylos carnosus</name>
    <dbReference type="NCBI Taxonomy" id="1234261"/>
    <lineage>
        <taxon>Eukaryota</taxon>
        <taxon>Metazoa</taxon>
        <taxon>Spiralia</taxon>
        <taxon>Gnathifera</taxon>
        <taxon>Rotifera</taxon>
        <taxon>Eurotatoria</taxon>
        <taxon>Bdelloidea</taxon>
        <taxon>Philodinida</taxon>
        <taxon>Philodinidae</taxon>
        <taxon>Didymodactylos</taxon>
    </lineage>
</organism>
<dbReference type="GO" id="GO:0008270">
    <property type="term" value="F:zinc ion binding"/>
    <property type="evidence" value="ECO:0007669"/>
    <property type="project" value="InterPro"/>
</dbReference>
<keyword evidence="5 7" id="KW-0862">Zinc</keyword>
<dbReference type="Pfam" id="PF17900">
    <property type="entry name" value="Peptidase_M1_N"/>
    <property type="match status" value="1"/>
</dbReference>
<evidence type="ECO:0000256" key="3">
    <source>
        <dbReference type="ARBA" id="ARBA00022723"/>
    </source>
</evidence>
<dbReference type="GO" id="GO:0016020">
    <property type="term" value="C:membrane"/>
    <property type="evidence" value="ECO:0007669"/>
    <property type="project" value="TreeGrafter"/>
</dbReference>
<keyword evidence="3 7" id="KW-0479">Metal-binding</keyword>
<comment type="similarity">
    <text evidence="1">Belongs to the peptidase M1 family.</text>
</comment>
<dbReference type="SUPFAM" id="SSF63737">
    <property type="entry name" value="Leukotriene A4 hydrolase N-terminal domain"/>
    <property type="match status" value="1"/>
</dbReference>
<dbReference type="AlphaFoldDB" id="A0A814T517"/>
<gene>
    <name evidence="12" type="ORF">GPM918_LOCUS21433</name>
    <name evidence="13" type="ORF">SRO942_LOCUS21430</name>
</gene>
<name>A0A814T517_9BILA</name>
<dbReference type="InterPro" id="IPR001930">
    <property type="entry name" value="Peptidase_M1"/>
</dbReference>
<evidence type="ECO:0000259" key="10">
    <source>
        <dbReference type="Pfam" id="PF11838"/>
    </source>
</evidence>
<evidence type="ECO:0000256" key="2">
    <source>
        <dbReference type="ARBA" id="ARBA00022670"/>
    </source>
</evidence>
<dbReference type="Gene3D" id="1.10.390.10">
    <property type="entry name" value="Neutral Protease Domain 2"/>
    <property type="match status" value="1"/>
</dbReference>
<keyword evidence="8" id="KW-1133">Transmembrane helix</keyword>
<keyword evidence="14" id="KW-1185">Reference proteome</keyword>
<dbReference type="EMBL" id="CAJNOQ010007048">
    <property type="protein sequence ID" value="CAF1156070.1"/>
    <property type="molecule type" value="Genomic_DNA"/>
</dbReference>
<evidence type="ECO:0000256" key="5">
    <source>
        <dbReference type="ARBA" id="ARBA00022833"/>
    </source>
</evidence>
<keyword evidence="4" id="KW-0378">Hydrolase</keyword>
<sequence length="1037" mass="122102">MKGSELLLVDIDDETSTRSNFGFLNKKYHVTLPVCALLFFVFVTSVIAITFASLYMNDLRVCNPNLKEIKNIKRRSISDNLLFRQPYPNNALPFVKPKENSKTNNDLPPLGPTNCVNPLDQTEPWKRYRLPTTVFPIEQKLQLDLPHLSTTNDNFTGTATIILKIQSNTYDIILHEVGLYFTSISVKFNYNSTTLPIDCYFQYPETEMLVIHLKERLIANELYELKIVYSRQLSIHGTGLFENEFYNDDYGQDKSKMLITHFQPVHARSAFPCFDEPSFKTEFELSVIHYNDTTILTNWIESESFYQDGRYITEFQTTPPISSSLLAFTMFQTDDFQYESITTQNILERPVTIRLWARKKYFSNPNISYVKDPLDMMKKLFESLQTYFNEVTTAIIHDKIDILAIPEYPSEATPNWGFIIFTEDSLLHNKLTTSENNQQNIALLIAKQFAEFWYGGMVSFRWWDELWFQEAIGNYLKYRGVDGAYPEWNIYNQFITEEMIPVMFDDGLTSSHPVIKSVNTPTEIDELFDRIETSKATAILRMAEYYMERYSNISFNMRHVLNLFFLNATFDFLNAQVFYDQFQIGPWSGQEFFESWFQQANYPIVSAQIRQENGTNDVYLYLTQSRYFLNNEPYYDLYPTNRFNYTWLIPLICSFGNDSTTIVRSIAFKDRESKIKLDSWYKYVHCDEDFSGYYLMDYDSTNWEELANVMINGNTQLNELNRAQIIHNVFMDARAEHDSYMAVRQITQYMLLGRENDYLPWRALATHVYQMLDILEFEATFAKVEEYFRLVIQNTYTKNQDSLWIEGNNHTQELLKNTIIRFACRLQLQACIQKSSEQWDLAFSSMLSETALNPVPPHARATVYITHFKNTYNDSEWIQVDSNYHTIDDRQERLLLLTAMTQSRQPWHLYYLLLEEANNNRNRDMNLLRTLTLISLNPVGRELAWYYYRHNWNDLQTENDKTNVRLGQLLIDITATFEDEFHLLQLVDFFSSLPGTNANLNSHYLSLERATANFIWIVDRKDDMEEAFELDKVKLLK</sequence>
<dbReference type="PRINTS" id="PR00756">
    <property type="entry name" value="ALADIPTASE"/>
</dbReference>
<protein>
    <recommendedName>
        <fullName evidence="15">Aminopeptidase</fullName>
    </recommendedName>
</protein>
<evidence type="ECO:0000313" key="12">
    <source>
        <dbReference type="EMBL" id="CAF1156070.1"/>
    </source>
</evidence>
<accession>A0A814T517</accession>
<dbReference type="Gene3D" id="2.60.40.1730">
    <property type="entry name" value="tricorn interacting facor f3 domain"/>
    <property type="match status" value="1"/>
</dbReference>
<feature type="transmembrane region" description="Helical" evidence="8">
    <location>
        <begin position="30"/>
        <end position="56"/>
    </location>
</feature>
<keyword evidence="2" id="KW-0645">Protease</keyword>
<comment type="caution">
    <text evidence="12">The sequence shown here is derived from an EMBL/GenBank/DDBJ whole genome shotgun (WGS) entry which is preliminary data.</text>
</comment>
<dbReference type="GO" id="GO:0006508">
    <property type="term" value="P:proteolysis"/>
    <property type="evidence" value="ECO:0007669"/>
    <property type="project" value="UniProtKB-KW"/>
</dbReference>
<keyword evidence="8" id="KW-0812">Transmembrane</keyword>
<evidence type="ECO:0000313" key="14">
    <source>
        <dbReference type="Proteomes" id="UP000663829"/>
    </source>
</evidence>
<evidence type="ECO:0000259" key="11">
    <source>
        <dbReference type="Pfam" id="PF17900"/>
    </source>
</evidence>
<feature type="domain" description="Peptidase M1 membrane alanine aminopeptidase" evidence="9">
    <location>
        <begin position="376"/>
        <end position="564"/>
    </location>
</feature>
<evidence type="ECO:0000256" key="7">
    <source>
        <dbReference type="PIRSR" id="PIRSR634016-3"/>
    </source>
</evidence>
<evidence type="ECO:0000256" key="4">
    <source>
        <dbReference type="ARBA" id="ARBA00022801"/>
    </source>
</evidence>
<dbReference type="InterPro" id="IPR014782">
    <property type="entry name" value="Peptidase_M1_dom"/>
</dbReference>
<dbReference type="Pfam" id="PF01433">
    <property type="entry name" value="Peptidase_M1"/>
    <property type="match status" value="1"/>
</dbReference>
<feature type="domain" description="ERAP1-like C-terminal" evidence="10">
    <location>
        <begin position="689"/>
        <end position="994"/>
    </location>
</feature>
<evidence type="ECO:0000259" key="9">
    <source>
        <dbReference type="Pfam" id="PF01433"/>
    </source>
</evidence>
<dbReference type="InterPro" id="IPR027268">
    <property type="entry name" value="Peptidase_M4/M1_CTD_sf"/>
</dbReference>
<dbReference type="InterPro" id="IPR034016">
    <property type="entry name" value="M1_APN-typ"/>
</dbReference>
<proteinExistence type="inferred from homology"/>
<comment type="cofactor">
    <cofactor evidence="7">
        <name>Zn(2+)</name>
        <dbReference type="ChEBI" id="CHEBI:29105"/>
    </cofactor>
    <text evidence="7">Binds 1 zinc ion per subunit.</text>
</comment>
<dbReference type="InterPro" id="IPR045357">
    <property type="entry name" value="Aminopeptidase_N-like_N"/>
</dbReference>
<dbReference type="GO" id="GO:0008237">
    <property type="term" value="F:metallopeptidase activity"/>
    <property type="evidence" value="ECO:0007669"/>
    <property type="project" value="UniProtKB-KW"/>
</dbReference>
<dbReference type="InterPro" id="IPR050344">
    <property type="entry name" value="Peptidase_M1_aminopeptidases"/>
</dbReference>
<dbReference type="CDD" id="cd09601">
    <property type="entry name" value="M1_APN-Q_like"/>
    <property type="match status" value="1"/>
</dbReference>
<dbReference type="Gene3D" id="2.60.40.1910">
    <property type="match status" value="1"/>
</dbReference>
<dbReference type="GO" id="GO:0005615">
    <property type="term" value="C:extracellular space"/>
    <property type="evidence" value="ECO:0007669"/>
    <property type="project" value="TreeGrafter"/>
</dbReference>
<feature type="binding site" evidence="7">
    <location>
        <position position="470"/>
    </location>
    <ligand>
        <name>Zn(2+)</name>
        <dbReference type="ChEBI" id="CHEBI:29105"/>
        <note>catalytic</note>
    </ligand>
</feature>
<evidence type="ECO:0008006" key="15">
    <source>
        <dbReference type="Google" id="ProtNLM"/>
    </source>
</evidence>
<dbReference type="PANTHER" id="PTHR11533">
    <property type="entry name" value="PROTEASE M1 ZINC METALLOPROTEASE"/>
    <property type="match status" value="1"/>
</dbReference>
<keyword evidence="6" id="KW-0482">Metalloprotease</keyword>
<dbReference type="PANTHER" id="PTHR11533:SF294">
    <property type="entry name" value="THYROTROPIN-RELEASING HORMONE-DEGRADING ECTOENZYME"/>
    <property type="match status" value="1"/>
</dbReference>
<dbReference type="Proteomes" id="UP000681722">
    <property type="component" value="Unassembled WGS sequence"/>
</dbReference>
<dbReference type="InterPro" id="IPR024571">
    <property type="entry name" value="ERAP1-like_C_dom"/>
</dbReference>
<dbReference type="Gene3D" id="1.25.50.20">
    <property type="match status" value="1"/>
</dbReference>